<proteinExistence type="predicted"/>
<evidence type="ECO:0000313" key="2">
    <source>
        <dbReference type="Proteomes" id="UP001595997"/>
    </source>
</evidence>
<dbReference type="Proteomes" id="UP001595997">
    <property type="component" value="Unassembled WGS sequence"/>
</dbReference>
<sequence length="56" mass="5292">MLEEKVNAQLTDSGLVESCGGEVLQGSDPVLATPAVVVGVTPAAAAAVAAAEVAGG</sequence>
<reference evidence="2" key="1">
    <citation type="journal article" date="2019" name="Int. J. Syst. Evol. Microbiol.">
        <title>The Global Catalogue of Microorganisms (GCM) 10K type strain sequencing project: providing services to taxonomists for standard genome sequencing and annotation.</title>
        <authorList>
            <consortium name="The Broad Institute Genomics Platform"/>
            <consortium name="The Broad Institute Genome Sequencing Center for Infectious Disease"/>
            <person name="Wu L."/>
            <person name="Ma J."/>
        </authorList>
    </citation>
    <scope>NUCLEOTIDE SEQUENCE [LARGE SCALE GENOMIC DNA]</scope>
    <source>
        <strain evidence="2">CGMCC 4.7357</strain>
    </source>
</reference>
<evidence type="ECO:0000313" key="1">
    <source>
        <dbReference type="EMBL" id="MFC4495854.1"/>
    </source>
</evidence>
<protein>
    <submittedName>
        <fullName evidence="1">Uncharacterized protein</fullName>
    </submittedName>
</protein>
<accession>A0ABV9A7G9</accession>
<dbReference type="EMBL" id="JBHSFH010000007">
    <property type="protein sequence ID" value="MFC4495854.1"/>
    <property type="molecule type" value="Genomic_DNA"/>
</dbReference>
<comment type="caution">
    <text evidence="1">The sequence shown here is derived from an EMBL/GenBank/DDBJ whole genome shotgun (WGS) entry which is preliminary data.</text>
</comment>
<gene>
    <name evidence="1" type="ORF">ACFPA8_17135</name>
</gene>
<organism evidence="1 2">
    <name type="scientific">Streptomyces ovatisporus</name>
    <dbReference type="NCBI Taxonomy" id="1128682"/>
    <lineage>
        <taxon>Bacteria</taxon>
        <taxon>Bacillati</taxon>
        <taxon>Actinomycetota</taxon>
        <taxon>Actinomycetes</taxon>
        <taxon>Kitasatosporales</taxon>
        <taxon>Streptomycetaceae</taxon>
        <taxon>Streptomyces</taxon>
    </lineage>
</organism>
<name>A0ABV9A7G9_9ACTN</name>
<dbReference type="RefSeq" id="WP_386449282.1">
    <property type="nucleotide sequence ID" value="NZ_JBHSFH010000007.1"/>
</dbReference>
<keyword evidence="2" id="KW-1185">Reference proteome</keyword>